<evidence type="ECO:0000256" key="1">
    <source>
        <dbReference type="SAM" id="MobiDB-lite"/>
    </source>
</evidence>
<gene>
    <name evidence="2" type="ORF">BDV29DRAFT_156951</name>
</gene>
<feature type="compositionally biased region" description="Basic and acidic residues" evidence="1">
    <location>
        <begin position="478"/>
        <end position="487"/>
    </location>
</feature>
<feature type="compositionally biased region" description="Polar residues" evidence="1">
    <location>
        <begin position="435"/>
        <end position="444"/>
    </location>
</feature>
<dbReference type="OrthoDB" id="4757558at2759"/>
<proteinExistence type="predicted"/>
<feature type="region of interest" description="Disordered" evidence="1">
    <location>
        <begin position="1"/>
        <end position="78"/>
    </location>
</feature>
<accession>A0A5N5X262</accession>
<dbReference type="EMBL" id="ML732215">
    <property type="protein sequence ID" value="KAB8074107.1"/>
    <property type="molecule type" value="Genomic_DNA"/>
</dbReference>
<dbReference type="AlphaFoldDB" id="A0A5N5X262"/>
<keyword evidence="3" id="KW-1185">Reference proteome</keyword>
<feature type="compositionally biased region" description="Basic residues" evidence="1">
    <location>
        <begin position="227"/>
        <end position="237"/>
    </location>
</feature>
<feature type="compositionally biased region" description="Low complexity" evidence="1">
    <location>
        <begin position="40"/>
        <end position="56"/>
    </location>
</feature>
<reference evidence="2 3" key="1">
    <citation type="submission" date="2019-04" db="EMBL/GenBank/DDBJ databases">
        <title>Friends and foes A comparative genomics study of 23 Aspergillus species from section Flavi.</title>
        <authorList>
            <consortium name="DOE Joint Genome Institute"/>
            <person name="Kjaerbolling I."/>
            <person name="Vesth T."/>
            <person name="Frisvad J.C."/>
            <person name="Nybo J.L."/>
            <person name="Theobald S."/>
            <person name="Kildgaard S."/>
            <person name="Isbrandt T."/>
            <person name="Kuo A."/>
            <person name="Sato A."/>
            <person name="Lyhne E.K."/>
            <person name="Kogle M.E."/>
            <person name="Wiebenga A."/>
            <person name="Kun R.S."/>
            <person name="Lubbers R.J."/>
            <person name="Makela M.R."/>
            <person name="Barry K."/>
            <person name="Chovatia M."/>
            <person name="Clum A."/>
            <person name="Daum C."/>
            <person name="Haridas S."/>
            <person name="He G."/>
            <person name="LaButti K."/>
            <person name="Lipzen A."/>
            <person name="Mondo S."/>
            <person name="Riley R."/>
            <person name="Salamov A."/>
            <person name="Simmons B.A."/>
            <person name="Magnuson J.K."/>
            <person name="Henrissat B."/>
            <person name="Mortensen U.H."/>
            <person name="Larsen T.O."/>
            <person name="Devries R.P."/>
            <person name="Grigoriev I.V."/>
            <person name="Machida M."/>
            <person name="Baker S.E."/>
            <person name="Andersen M.R."/>
        </authorList>
    </citation>
    <scope>NUCLEOTIDE SEQUENCE [LARGE SCALE GENOMIC DNA]</scope>
    <source>
        <strain evidence="2 3">CBS 151.66</strain>
    </source>
</reference>
<evidence type="ECO:0000313" key="2">
    <source>
        <dbReference type="EMBL" id="KAB8074107.1"/>
    </source>
</evidence>
<evidence type="ECO:0000313" key="3">
    <source>
        <dbReference type="Proteomes" id="UP000326565"/>
    </source>
</evidence>
<organism evidence="2 3">
    <name type="scientific">Aspergillus leporis</name>
    <dbReference type="NCBI Taxonomy" id="41062"/>
    <lineage>
        <taxon>Eukaryota</taxon>
        <taxon>Fungi</taxon>
        <taxon>Dikarya</taxon>
        <taxon>Ascomycota</taxon>
        <taxon>Pezizomycotina</taxon>
        <taxon>Eurotiomycetes</taxon>
        <taxon>Eurotiomycetidae</taxon>
        <taxon>Eurotiales</taxon>
        <taxon>Aspergillaceae</taxon>
        <taxon>Aspergillus</taxon>
        <taxon>Aspergillus subgen. Circumdati</taxon>
    </lineage>
</organism>
<feature type="compositionally biased region" description="Acidic residues" evidence="1">
    <location>
        <begin position="409"/>
        <end position="418"/>
    </location>
</feature>
<feature type="region of interest" description="Disordered" evidence="1">
    <location>
        <begin position="390"/>
        <end position="568"/>
    </location>
</feature>
<name>A0A5N5X262_9EURO</name>
<feature type="compositionally biased region" description="Basic and acidic residues" evidence="1">
    <location>
        <begin position="21"/>
        <end position="39"/>
    </location>
</feature>
<feature type="compositionally biased region" description="Basic and acidic residues" evidence="1">
    <location>
        <begin position="57"/>
        <end position="67"/>
    </location>
</feature>
<sequence length="896" mass="99031">MASPSRLADPVAYLDIEAESEERGKPSEERSTSGERSPSEEASSSEETAPSETSPSGEKKSSPEEKLHSKKKPHSTQIDSIKDAISLSGLEENVADLQLDQVSISDGNVLGVQVFSESSDFTATVPGQNVTTNTIQEFASMQASPFKEEMVLCSGDENQEALEKKRTRADAIASIRARTQVRLARMEVPFEGGVPSQTSEQDLQSQIRDPAELSGAPAVEMESGQAPKKKKKKKKKKFKKLLLDDDITDSSNKQELNKASTSARVTSVQAIFGAASNDIQAGLNRCEDLSECSPSMHTADPKTEQTSSTKLGIDLAILHVPYNENGTQVDHNIAAQTHEDCSTERGLGTGTQEQSYRDALMGILDRKGTKRVSSVDPTIGVKVIEHNDALHAHPPLNTNGERPKANEDALAEPCDESAGDAPTSISGQNEERSGTEPSTCAQSTRHSHSGRKSKIPVREKLSPIKEASSETIQDIPPEDLHSYRAESRLTCTPKSSKTTWTDWTSAEPQGTPKTESSEIVSPNTENPHQKSSVDTKFGVSSQARGSHAHPSSSVSIDKPSQPTSTTQPFVTVQKPEGFFWQLDGHGFPCAKEGCEKRCNLWDGSTVICPRCGPFSETRYCCKEHLLDDIKWHWLDCGQMTFEHPCRENSIPQEVRDGPPLVPCLHPYDTPERHRQAVYFNAKAREGDYFIFADWADLVEAGFPEHNLGVRCANRVIYSIKFDDANEKDRFRRVLATCLFMTIEVTELVDYLFRLIRDKLRSQNVPPDIETALKYQFHEEFCVTIQQQITGERHACLTDWDGRNRRNCHDAVCRAEYRRLLGSLGGKGHCQLIDHLEGSYWILRAARTTHPNVTDAKARMLGEGFSEVADGDRREFRRGAGWDGAGTGDMEIEGIND</sequence>
<dbReference type="Proteomes" id="UP000326565">
    <property type="component" value="Unassembled WGS sequence"/>
</dbReference>
<protein>
    <submittedName>
        <fullName evidence="2">Uncharacterized protein</fullName>
    </submittedName>
</protein>
<feature type="region of interest" description="Disordered" evidence="1">
    <location>
        <begin position="215"/>
        <end position="237"/>
    </location>
</feature>
<feature type="compositionally biased region" description="Low complexity" evidence="1">
    <location>
        <begin position="492"/>
        <end position="505"/>
    </location>
</feature>
<feature type="compositionally biased region" description="Polar residues" evidence="1">
    <location>
        <begin position="506"/>
        <end position="526"/>
    </location>
</feature>
<feature type="compositionally biased region" description="Basic residues" evidence="1">
    <location>
        <begin position="445"/>
        <end position="455"/>
    </location>
</feature>
<feature type="compositionally biased region" description="Polar residues" evidence="1">
    <location>
        <begin position="534"/>
        <end position="568"/>
    </location>
</feature>